<keyword evidence="2" id="KW-1185">Reference proteome</keyword>
<dbReference type="Proteomes" id="UP001521150">
    <property type="component" value="Unassembled WGS sequence"/>
</dbReference>
<gene>
    <name evidence="1" type="ORF">LWC34_10255</name>
</gene>
<dbReference type="EMBL" id="JAJVCN010000001">
    <property type="protein sequence ID" value="MCE7003210.1"/>
    <property type="molecule type" value="Genomic_DNA"/>
</dbReference>
<comment type="caution">
    <text evidence="1">The sequence shown here is derived from an EMBL/GenBank/DDBJ whole genome shotgun (WGS) entry which is preliminary data.</text>
</comment>
<accession>A0ABS8Z5T4</accession>
<name>A0ABS8Z5T4_9PSEU</name>
<organism evidence="1 2">
    <name type="scientific">Kibdelosporangium philippinense</name>
    <dbReference type="NCBI Taxonomy" id="211113"/>
    <lineage>
        <taxon>Bacteria</taxon>
        <taxon>Bacillati</taxon>
        <taxon>Actinomycetota</taxon>
        <taxon>Actinomycetes</taxon>
        <taxon>Pseudonocardiales</taxon>
        <taxon>Pseudonocardiaceae</taxon>
        <taxon>Kibdelosporangium</taxon>
    </lineage>
</organism>
<dbReference type="RefSeq" id="WP_233724762.1">
    <property type="nucleotide sequence ID" value="NZ_JAJVCN010000001.1"/>
</dbReference>
<reference evidence="1 2" key="1">
    <citation type="submission" date="2021-12" db="EMBL/GenBank/DDBJ databases">
        <title>Genome sequence of Kibdelosporangium philippinense ATCC 49844.</title>
        <authorList>
            <person name="Fedorov E.A."/>
            <person name="Omeragic M."/>
            <person name="Shalygina K.F."/>
            <person name="Maclea K.S."/>
        </authorList>
    </citation>
    <scope>NUCLEOTIDE SEQUENCE [LARGE SCALE GENOMIC DNA]</scope>
    <source>
        <strain evidence="1 2">ATCC 49844</strain>
    </source>
</reference>
<proteinExistence type="predicted"/>
<evidence type="ECO:0000313" key="1">
    <source>
        <dbReference type="EMBL" id="MCE7003210.1"/>
    </source>
</evidence>
<protein>
    <recommendedName>
        <fullName evidence="3">GNAT family N-acetyltransferase</fullName>
    </recommendedName>
</protein>
<sequence>MSSEPRLIPCSTSEIATRLAELADAGMAFLGRDLLVEPIPMISARFARAKTRLFAVPGRAGLVGITPLNVYQAAIDVALPDATGYADVIATALKLSATHLGLRTVVRYEPNRDDRAVHFEHAGLRLLGVLRGARFQDGAYHDQRVWIGVTG</sequence>
<evidence type="ECO:0008006" key="3">
    <source>
        <dbReference type="Google" id="ProtNLM"/>
    </source>
</evidence>
<evidence type="ECO:0000313" key="2">
    <source>
        <dbReference type="Proteomes" id="UP001521150"/>
    </source>
</evidence>